<evidence type="ECO:0000313" key="3">
    <source>
        <dbReference type="Proteomes" id="UP001321047"/>
    </source>
</evidence>
<dbReference type="EMBL" id="JAOPJZ010000004">
    <property type="protein sequence ID" value="MCU4751785.1"/>
    <property type="molecule type" value="Genomic_DNA"/>
</dbReference>
<sequence length="80" mass="8502">MDISPEEYGAYWQSSLRIAAGVLVIGFGDWFGSFFFEQSALGAVGLGLVIYVGLIVVGCFLITLGGARAVRTAVGAEKRR</sequence>
<accession>A0AAP2Z833</accession>
<feature type="transmembrane region" description="Helical" evidence="1">
    <location>
        <begin position="48"/>
        <end position="70"/>
    </location>
</feature>
<reference evidence="2 3" key="1">
    <citation type="submission" date="2022-09" db="EMBL/GenBank/DDBJ databases">
        <title>Enrichment on poylsaccharides allowed isolation of novel metabolic and taxonomic groups of Haloarchaea.</title>
        <authorList>
            <person name="Sorokin D.Y."/>
            <person name="Elcheninov A.G."/>
            <person name="Khizhniak T.V."/>
            <person name="Kolganova T.V."/>
            <person name="Kublanov I.V."/>
        </authorList>
    </citation>
    <scope>NUCLEOTIDE SEQUENCE [LARGE SCALE GENOMIC DNA]</scope>
    <source>
        <strain evidence="2 3">AArc-curdl1</strain>
    </source>
</reference>
<gene>
    <name evidence="2" type="ORF">OB919_07285</name>
</gene>
<keyword evidence="1" id="KW-0812">Transmembrane</keyword>
<protein>
    <submittedName>
        <fullName evidence="2">Uncharacterized protein</fullName>
    </submittedName>
</protein>
<comment type="caution">
    <text evidence="2">The sequence shown here is derived from an EMBL/GenBank/DDBJ whole genome shotgun (WGS) entry which is preliminary data.</text>
</comment>
<organism evidence="2 3">
    <name type="scientific">Natronosalvus hydrolyticus</name>
    <dbReference type="NCBI Taxonomy" id="2979988"/>
    <lineage>
        <taxon>Archaea</taxon>
        <taxon>Methanobacteriati</taxon>
        <taxon>Methanobacteriota</taxon>
        <taxon>Stenosarchaea group</taxon>
        <taxon>Halobacteria</taxon>
        <taxon>Halobacteriales</taxon>
        <taxon>Natrialbaceae</taxon>
        <taxon>Natronosalvus</taxon>
    </lineage>
</organism>
<name>A0AAP2Z833_9EURY</name>
<evidence type="ECO:0000256" key="1">
    <source>
        <dbReference type="SAM" id="Phobius"/>
    </source>
</evidence>
<proteinExistence type="predicted"/>
<dbReference type="RefSeq" id="WP_342807919.1">
    <property type="nucleotide sequence ID" value="NZ_JAOPJZ010000004.1"/>
</dbReference>
<keyword evidence="1" id="KW-0472">Membrane</keyword>
<feature type="transmembrane region" description="Helical" evidence="1">
    <location>
        <begin position="16"/>
        <end position="36"/>
    </location>
</feature>
<keyword evidence="3" id="KW-1185">Reference proteome</keyword>
<keyword evidence="1" id="KW-1133">Transmembrane helix</keyword>
<evidence type="ECO:0000313" key="2">
    <source>
        <dbReference type="EMBL" id="MCU4751785.1"/>
    </source>
</evidence>
<dbReference type="Proteomes" id="UP001321047">
    <property type="component" value="Unassembled WGS sequence"/>
</dbReference>
<dbReference type="AlphaFoldDB" id="A0AAP2Z833"/>